<accession>A0A3D8JTF1</accession>
<keyword evidence="2" id="KW-0732">Signal</keyword>
<sequence>MKRISARAAMLAALACICACAADAAWARRPAADVGASMVRPPQSPVSGANAHNPDNMPIKRPQKPTNDPIARRPPAGTQPK</sequence>
<evidence type="ECO:0000256" key="2">
    <source>
        <dbReference type="SAM" id="SignalP"/>
    </source>
</evidence>
<proteinExistence type="predicted"/>
<organism evidence="3 4">
    <name type="scientific">Trinickia dinghuensis</name>
    <dbReference type="NCBI Taxonomy" id="2291023"/>
    <lineage>
        <taxon>Bacteria</taxon>
        <taxon>Pseudomonadati</taxon>
        <taxon>Pseudomonadota</taxon>
        <taxon>Betaproteobacteria</taxon>
        <taxon>Burkholderiales</taxon>
        <taxon>Burkholderiaceae</taxon>
        <taxon>Trinickia</taxon>
    </lineage>
</organism>
<evidence type="ECO:0000313" key="4">
    <source>
        <dbReference type="Proteomes" id="UP000256838"/>
    </source>
</evidence>
<gene>
    <name evidence="3" type="ORF">DWV00_25520</name>
</gene>
<evidence type="ECO:0000313" key="3">
    <source>
        <dbReference type="EMBL" id="RDU96140.1"/>
    </source>
</evidence>
<keyword evidence="4" id="KW-1185">Reference proteome</keyword>
<dbReference type="OrthoDB" id="9134665at2"/>
<reference evidence="3 4" key="1">
    <citation type="submission" date="2018-08" db="EMBL/GenBank/DDBJ databases">
        <title>Paraburkholderia sp. DHOM06 isolated from forest soil.</title>
        <authorList>
            <person name="Gao Z.-H."/>
            <person name="Qiu L.-H."/>
        </authorList>
    </citation>
    <scope>NUCLEOTIDE SEQUENCE [LARGE SCALE GENOMIC DNA]</scope>
    <source>
        <strain evidence="3 4">DHOM06</strain>
    </source>
</reference>
<dbReference type="EMBL" id="QRGA01000016">
    <property type="protein sequence ID" value="RDU96140.1"/>
    <property type="molecule type" value="Genomic_DNA"/>
</dbReference>
<dbReference type="AlphaFoldDB" id="A0A3D8JTF1"/>
<feature type="chain" id="PRO_5017602339" description="Lipoprotein" evidence="2">
    <location>
        <begin position="22"/>
        <end position="81"/>
    </location>
</feature>
<protein>
    <recommendedName>
        <fullName evidence="5">Lipoprotein</fullName>
    </recommendedName>
</protein>
<feature type="region of interest" description="Disordered" evidence="1">
    <location>
        <begin position="31"/>
        <end position="81"/>
    </location>
</feature>
<name>A0A3D8JTF1_9BURK</name>
<feature type="signal peptide" evidence="2">
    <location>
        <begin position="1"/>
        <end position="21"/>
    </location>
</feature>
<evidence type="ECO:0000256" key="1">
    <source>
        <dbReference type="SAM" id="MobiDB-lite"/>
    </source>
</evidence>
<dbReference type="Proteomes" id="UP000256838">
    <property type="component" value="Unassembled WGS sequence"/>
</dbReference>
<evidence type="ECO:0008006" key="5">
    <source>
        <dbReference type="Google" id="ProtNLM"/>
    </source>
</evidence>
<comment type="caution">
    <text evidence="3">The sequence shown here is derived from an EMBL/GenBank/DDBJ whole genome shotgun (WGS) entry which is preliminary data.</text>
</comment>